<dbReference type="GO" id="GO:0030864">
    <property type="term" value="C:cortical actin cytoskeleton"/>
    <property type="evidence" value="ECO:0007669"/>
    <property type="project" value="TreeGrafter"/>
</dbReference>
<dbReference type="Proteomes" id="UP001165289">
    <property type="component" value="Unassembled WGS sequence"/>
</dbReference>
<comment type="caution">
    <text evidence="3">The sequence shown here is derived from an EMBL/GenBank/DDBJ whole genome shotgun (WGS) entry which is preliminary data.</text>
</comment>
<sequence length="441" mass="50715">MASNGDRDRVQRDGAVIRQESGVGIDIPLQTQYRPPSSTQVIISDSMVKEVQEAIDKLLNNKVESLPKEKHIRSIIIATWKEQGCNVFWTTLSKHDLASQALVCWKAMYVLHRVLRDGHAKSISRSTKYLSYLNTLQKRWAMFQGGYNKLSLTYLRVVIEKIKFHVKYPVVPSTFKIELAKVQYTSGDHLFQMEVDILEYESALLSLQGAIFGELDPSKGYTTQVAQCRVAPLVPVIEDQTGIYDLSYHVMQLLHSNLPAELLAGHRERYYRHYNAMRKFLLSSKSLSYVSSLTKIRELSIDPPIFVVEENINEVELMSPISENLPPPPLPEQSIPDESGKDDLIEQLLRENLELKQRLEELEEGGERKDKQIHALGTKLTQLKIALDELKKTRDEALEEKQRLTFEIENLRERTKMEETLNKQKAKLDETLEKLKRCILN</sequence>
<dbReference type="InterPro" id="IPR011417">
    <property type="entry name" value="ANTH_dom"/>
</dbReference>
<feature type="domain" description="ENTH" evidence="2">
    <location>
        <begin position="43"/>
        <end position="172"/>
    </location>
</feature>
<dbReference type="InterPro" id="IPR013809">
    <property type="entry name" value="ENTH"/>
</dbReference>
<dbReference type="InterPro" id="IPR030224">
    <property type="entry name" value="Sla2_fam"/>
</dbReference>
<proteinExistence type="predicted"/>
<dbReference type="SUPFAM" id="SSF48464">
    <property type="entry name" value="ENTH/VHS domain"/>
    <property type="match status" value="1"/>
</dbReference>
<evidence type="ECO:0000313" key="4">
    <source>
        <dbReference type="Proteomes" id="UP001165289"/>
    </source>
</evidence>
<dbReference type="GO" id="GO:0051015">
    <property type="term" value="F:actin filament binding"/>
    <property type="evidence" value="ECO:0007669"/>
    <property type="project" value="TreeGrafter"/>
</dbReference>
<dbReference type="Gene3D" id="1.25.40.90">
    <property type="match status" value="1"/>
</dbReference>
<dbReference type="PANTHER" id="PTHR10407">
    <property type="entry name" value="HUNTINGTIN INTERACTING PROTEIN 1"/>
    <property type="match status" value="1"/>
</dbReference>
<keyword evidence="4" id="KW-1185">Reference proteome</keyword>
<protein>
    <recommendedName>
        <fullName evidence="2">ENTH domain-containing protein</fullName>
    </recommendedName>
</protein>
<dbReference type="GO" id="GO:0030136">
    <property type="term" value="C:clathrin-coated vesicle"/>
    <property type="evidence" value="ECO:0007669"/>
    <property type="project" value="TreeGrafter"/>
</dbReference>
<dbReference type="PROSITE" id="PS50942">
    <property type="entry name" value="ENTH"/>
    <property type="match status" value="1"/>
</dbReference>
<name>A0AAV7K8W7_9METZ</name>
<dbReference type="AlphaFoldDB" id="A0AAV7K8W7"/>
<evidence type="ECO:0000313" key="3">
    <source>
        <dbReference type="EMBL" id="KAI6657203.1"/>
    </source>
</evidence>
<dbReference type="InterPro" id="IPR008942">
    <property type="entry name" value="ENTH_VHS"/>
</dbReference>
<dbReference type="Pfam" id="PF07651">
    <property type="entry name" value="ANTH"/>
    <property type="match status" value="1"/>
</dbReference>
<dbReference type="SMART" id="SM00273">
    <property type="entry name" value="ENTH"/>
    <property type="match status" value="1"/>
</dbReference>
<dbReference type="GO" id="GO:0007015">
    <property type="term" value="P:actin filament organization"/>
    <property type="evidence" value="ECO:0007669"/>
    <property type="project" value="TreeGrafter"/>
</dbReference>
<dbReference type="GO" id="GO:0006897">
    <property type="term" value="P:endocytosis"/>
    <property type="evidence" value="ECO:0007669"/>
    <property type="project" value="InterPro"/>
</dbReference>
<dbReference type="GO" id="GO:0032051">
    <property type="term" value="F:clathrin light chain binding"/>
    <property type="evidence" value="ECO:0007669"/>
    <property type="project" value="TreeGrafter"/>
</dbReference>
<organism evidence="3 4">
    <name type="scientific">Oopsacas minuta</name>
    <dbReference type="NCBI Taxonomy" id="111878"/>
    <lineage>
        <taxon>Eukaryota</taxon>
        <taxon>Metazoa</taxon>
        <taxon>Porifera</taxon>
        <taxon>Hexactinellida</taxon>
        <taxon>Hexasterophora</taxon>
        <taxon>Lyssacinosida</taxon>
        <taxon>Leucopsacidae</taxon>
        <taxon>Oopsacas</taxon>
    </lineage>
</organism>
<reference evidence="3 4" key="1">
    <citation type="journal article" date="2023" name="BMC Biol.">
        <title>The compact genome of the sponge Oopsacas minuta (Hexactinellida) is lacking key metazoan core genes.</title>
        <authorList>
            <person name="Santini S."/>
            <person name="Schenkelaars Q."/>
            <person name="Jourda C."/>
            <person name="Duchesne M."/>
            <person name="Belahbib H."/>
            <person name="Rocher C."/>
            <person name="Selva M."/>
            <person name="Riesgo A."/>
            <person name="Vervoort M."/>
            <person name="Leys S.P."/>
            <person name="Kodjabachian L."/>
            <person name="Le Bivic A."/>
            <person name="Borchiellini C."/>
            <person name="Claverie J.M."/>
            <person name="Renard E."/>
        </authorList>
    </citation>
    <scope>NUCLEOTIDE SEQUENCE [LARGE SCALE GENOMIC DNA]</scope>
    <source>
        <strain evidence="3">SPO-2</strain>
    </source>
</reference>
<dbReference type="GO" id="GO:0080025">
    <property type="term" value="F:phosphatidylinositol-3,5-bisphosphate binding"/>
    <property type="evidence" value="ECO:0007669"/>
    <property type="project" value="TreeGrafter"/>
</dbReference>
<feature type="coiled-coil region" evidence="1">
    <location>
        <begin position="345"/>
        <end position="441"/>
    </location>
</feature>
<gene>
    <name evidence="3" type="ORF">LOD99_11192</name>
</gene>
<accession>A0AAV7K8W7</accession>
<keyword evidence="1" id="KW-0175">Coiled coil</keyword>
<evidence type="ECO:0000256" key="1">
    <source>
        <dbReference type="SAM" id="Coils"/>
    </source>
</evidence>
<dbReference type="EMBL" id="JAKMXF010000120">
    <property type="protein sequence ID" value="KAI6657203.1"/>
    <property type="molecule type" value="Genomic_DNA"/>
</dbReference>
<dbReference type="Gene3D" id="1.20.5.1700">
    <property type="match status" value="1"/>
</dbReference>
<evidence type="ECO:0000259" key="2">
    <source>
        <dbReference type="PROSITE" id="PS50942"/>
    </source>
</evidence>
<dbReference type="GO" id="GO:0035615">
    <property type="term" value="F:clathrin adaptor activity"/>
    <property type="evidence" value="ECO:0007669"/>
    <property type="project" value="TreeGrafter"/>
</dbReference>
<dbReference type="PANTHER" id="PTHR10407:SF15">
    <property type="entry name" value="HUNTINGTIN INTERACTING PROTEIN 1"/>
    <property type="match status" value="1"/>
</dbReference>
<dbReference type="GO" id="GO:0043325">
    <property type="term" value="F:phosphatidylinositol-3,4-bisphosphate binding"/>
    <property type="evidence" value="ECO:0007669"/>
    <property type="project" value="TreeGrafter"/>
</dbReference>
<dbReference type="GO" id="GO:0048268">
    <property type="term" value="P:clathrin coat assembly"/>
    <property type="evidence" value="ECO:0007669"/>
    <property type="project" value="TreeGrafter"/>
</dbReference>